<sequence length="273" mass="29824">MASLFIYVGVVTTMVVGRVSYWRESDGSCIIGLKPYSSGSLLGFDLFINLFLNGLFLWPLFRSRLMNPKIRLIALRTLIASSVALTTSLVNIGVLTHQRGHQLGWVCLGSCGTDVIINALAVFWVTKSSQESSHCCSQAIEIQHSSGFPRFRSRNSHLTIKFASGPPRSAPSIPTYPPDYGGDPAVTTVRPGLIPEIRTFQDARAATSQFTRTVVEGSNSCPRREASTSRFFGSSNTSRIYLAGDADYQCTDVEEDIVNALNPSALEQSARAY</sequence>
<name>A0ABR3A1H5_9AGAR</name>
<feature type="transmembrane region" description="Helical" evidence="1">
    <location>
        <begin position="41"/>
        <end position="61"/>
    </location>
</feature>
<evidence type="ECO:0000313" key="2">
    <source>
        <dbReference type="EMBL" id="KAL0066873.1"/>
    </source>
</evidence>
<keyword evidence="1" id="KW-0812">Transmembrane</keyword>
<dbReference type="PANTHER" id="PTHR38848:SF3">
    <property type="entry name" value="G-PROTEIN COUPLED RECEPTORS FAMILY 3 PROFILE DOMAIN-CONTAINING PROTEIN"/>
    <property type="match status" value="1"/>
</dbReference>
<feature type="transmembrane region" description="Helical" evidence="1">
    <location>
        <begin position="73"/>
        <end position="97"/>
    </location>
</feature>
<evidence type="ECO:0000256" key="1">
    <source>
        <dbReference type="SAM" id="Phobius"/>
    </source>
</evidence>
<dbReference type="PANTHER" id="PTHR38848">
    <property type="entry name" value="G-PROTEIN COUPLED RECEPTORS FAMILY 3 PROFILE DOMAIN-CONTAINING PROTEIN"/>
    <property type="match status" value="1"/>
</dbReference>
<evidence type="ECO:0000313" key="3">
    <source>
        <dbReference type="Proteomes" id="UP001437256"/>
    </source>
</evidence>
<comment type="caution">
    <text evidence="2">The sequence shown here is derived from an EMBL/GenBank/DDBJ whole genome shotgun (WGS) entry which is preliminary data.</text>
</comment>
<feature type="transmembrane region" description="Helical" evidence="1">
    <location>
        <begin position="103"/>
        <end position="125"/>
    </location>
</feature>
<gene>
    <name evidence="2" type="ORF">AAF712_006068</name>
</gene>
<reference evidence="2 3" key="1">
    <citation type="submission" date="2024-05" db="EMBL/GenBank/DDBJ databases">
        <title>A draft genome resource for the thread blight pathogen Marasmius tenuissimus strain MS-2.</title>
        <authorList>
            <person name="Yulfo-Soto G.E."/>
            <person name="Baruah I.K."/>
            <person name="Amoako-Attah I."/>
            <person name="Bukari Y."/>
            <person name="Meinhardt L.W."/>
            <person name="Bailey B.A."/>
            <person name="Cohen S.P."/>
        </authorList>
    </citation>
    <scope>NUCLEOTIDE SEQUENCE [LARGE SCALE GENOMIC DNA]</scope>
    <source>
        <strain evidence="2 3">MS-2</strain>
    </source>
</reference>
<dbReference type="EMBL" id="JBBXMP010000031">
    <property type="protein sequence ID" value="KAL0066873.1"/>
    <property type="molecule type" value="Genomic_DNA"/>
</dbReference>
<evidence type="ECO:0008006" key="4">
    <source>
        <dbReference type="Google" id="ProtNLM"/>
    </source>
</evidence>
<keyword evidence="1" id="KW-1133">Transmembrane helix</keyword>
<accession>A0ABR3A1H5</accession>
<organism evidence="2 3">
    <name type="scientific">Marasmius tenuissimus</name>
    <dbReference type="NCBI Taxonomy" id="585030"/>
    <lineage>
        <taxon>Eukaryota</taxon>
        <taxon>Fungi</taxon>
        <taxon>Dikarya</taxon>
        <taxon>Basidiomycota</taxon>
        <taxon>Agaricomycotina</taxon>
        <taxon>Agaricomycetes</taxon>
        <taxon>Agaricomycetidae</taxon>
        <taxon>Agaricales</taxon>
        <taxon>Marasmiineae</taxon>
        <taxon>Marasmiaceae</taxon>
        <taxon>Marasmius</taxon>
    </lineage>
</organism>
<dbReference type="Proteomes" id="UP001437256">
    <property type="component" value="Unassembled WGS sequence"/>
</dbReference>
<proteinExistence type="predicted"/>
<protein>
    <recommendedName>
        <fullName evidence="4">Transmembrane protein</fullName>
    </recommendedName>
</protein>
<keyword evidence="3" id="KW-1185">Reference proteome</keyword>
<keyword evidence="1" id="KW-0472">Membrane</keyword>